<accession>A0ABC8J771</accession>
<evidence type="ECO:0000313" key="2">
    <source>
        <dbReference type="EMBL" id="CAH8315883.1"/>
    </source>
</evidence>
<dbReference type="AlphaFoldDB" id="A0ABC8J771"/>
<dbReference type="EMBL" id="CAKOAT010083377">
    <property type="protein sequence ID" value="CAH8315883.1"/>
    <property type="molecule type" value="Genomic_DNA"/>
</dbReference>
<reference evidence="2 3" key="1">
    <citation type="submission" date="2022-03" db="EMBL/GenBank/DDBJ databases">
        <authorList>
            <person name="Macdonald S."/>
            <person name="Ahmed S."/>
            <person name="Newling K."/>
        </authorList>
    </citation>
    <scope>NUCLEOTIDE SEQUENCE [LARGE SCALE GENOMIC DNA]</scope>
</reference>
<evidence type="ECO:0000259" key="1">
    <source>
        <dbReference type="Pfam" id="PF16312"/>
    </source>
</evidence>
<sequence length="139" mass="16482">MCLCVALRTGDLRLLSRNLIAFQIFFVEVMMEPQQRLCLKETEERRRSKLEELKKFENSHFDYRNMKLRMESEIAGLLKRFGYATATRTLAGHVTQLEEANDCCCFLLITHRRNMEKEECYRENFFKNPSIGGGKFYVH</sequence>
<evidence type="ECO:0000313" key="3">
    <source>
        <dbReference type="Proteomes" id="UP001642260"/>
    </source>
</evidence>
<name>A0ABC8J771_ERUVS</name>
<keyword evidence="3" id="KW-1185">Reference proteome</keyword>
<protein>
    <recommendedName>
        <fullName evidence="1">Oberon coiled-coil region domain-containing protein</fullName>
    </recommendedName>
</protein>
<dbReference type="InterPro" id="IPR032535">
    <property type="entry name" value="Oberon_CC"/>
</dbReference>
<dbReference type="PANTHER" id="PTHR21736">
    <property type="entry name" value="VERNALIZATION-INSENSITIVE PROTEIN 3"/>
    <property type="match status" value="1"/>
</dbReference>
<feature type="domain" description="Oberon coiled-coil region" evidence="1">
    <location>
        <begin position="34"/>
        <end position="78"/>
    </location>
</feature>
<gene>
    <name evidence="2" type="ORF">ERUC_LOCUS7541</name>
</gene>
<dbReference type="InterPro" id="IPR004082">
    <property type="entry name" value="OBERON"/>
</dbReference>
<proteinExistence type="predicted"/>
<dbReference type="Pfam" id="PF16312">
    <property type="entry name" value="Oberon_cc"/>
    <property type="match status" value="1"/>
</dbReference>
<dbReference type="PANTHER" id="PTHR21736:SF38">
    <property type="entry name" value="PROTEIN OBERON 3"/>
    <property type="match status" value="1"/>
</dbReference>
<comment type="caution">
    <text evidence="2">The sequence shown here is derived from an EMBL/GenBank/DDBJ whole genome shotgun (WGS) entry which is preliminary data.</text>
</comment>
<dbReference type="Proteomes" id="UP001642260">
    <property type="component" value="Unassembled WGS sequence"/>
</dbReference>
<organism evidence="2 3">
    <name type="scientific">Eruca vesicaria subsp. sativa</name>
    <name type="common">Garden rocket</name>
    <name type="synonym">Eruca sativa</name>
    <dbReference type="NCBI Taxonomy" id="29727"/>
    <lineage>
        <taxon>Eukaryota</taxon>
        <taxon>Viridiplantae</taxon>
        <taxon>Streptophyta</taxon>
        <taxon>Embryophyta</taxon>
        <taxon>Tracheophyta</taxon>
        <taxon>Spermatophyta</taxon>
        <taxon>Magnoliopsida</taxon>
        <taxon>eudicotyledons</taxon>
        <taxon>Gunneridae</taxon>
        <taxon>Pentapetalae</taxon>
        <taxon>rosids</taxon>
        <taxon>malvids</taxon>
        <taxon>Brassicales</taxon>
        <taxon>Brassicaceae</taxon>
        <taxon>Brassiceae</taxon>
        <taxon>Eruca</taxon>
    </lineage>
</organism>